<dbReference type="OrthoDB" id="243127at2759"/>
<dbReference type="AlphaFoldDB" id="G4TBA1"/>
<comment type="caution">
    <text evidence="3">The sequence shown here is derived from an EMBL/GenBank/DDBJ whole genome shotgun (WGS) entry which is preliminary data.</text>
</comment>
<feature type="region of interest" description="Disordered" evidence="1">
    <location>
        <begin position="206"/>
        <end position="267"/>
    </location>
</feature>
<feature type="region of interest" description="Disordered" evidence="1">
    <location>
        <begin position="401"/>
        <end position="453"/>
    </location>
</feature>
<dbReference type="InParanoid" id="G4TBA1"/>
<sequence>MDRRNRFSPDPVLQSLRARAVSQPPRSSGVPEYPAFAFPEVGTSPHQRSAQSPARERPWGQRLGRSPAAVSRMAQGQLRSASFSASEYPQENDIWRPSGSHFPSTFEDDEESLDAWTDNFTGQPRSWANTESRYRPHQIPGARSRSLVPTHGLSPTNFNGPPNDWNDRGLSISIDQRFLDGYPTSRLNGSRAHSLQGTSSMPAALAHRGSQQEISNLSPFSRDRLGSRLGNEELPGGYDPWSPIMSSMREEEPGSGATSRRHSVSVVQPRTRGVGFAASAAPSGDDGNTSSRMPVNASMAMFSDEELAGNFGVLNLNSNSSPVTDLLPTGTSSFPYSSSRLGVHAYGRARNNGMHGYPNIDTHLQRNRTPSDGRSPVGEATYGSGKATNMDQLSVALNQATRSGNASPLAASHSRDSSPGQDGKEPSPSAQGDHYINDPHPYDRQVSEASQGIGIDDVPRTSRLVLLEFKLGRKEVFFCDANLRVARGDRMIVEGDRGKDIGVVVDPDVERSWLTAQRHGLGADSMGSALHTKAKRAYAIAGPQEAQDLAKKEEDEQKALQLCQNKVRQKKLPMQVVDCEFQWDRRKLTFYFIAESRIDFRDLVRELFRLYKTRIWMSCISGPLAGPTANVVY</sequence>
<dbReference type="PANTHER" id="PTHR43830:SF3">
    <property type="entry name" value="PROTEIN PSP1"/>
    <property type="match status" value="1"/>
</dbReference>
<feature type="compositionally biased region" description="Basic and acidic residues" evidence="1">
    <location>
        <begin position="435"/>
        <end position="446"/>
    </location>
</feature>
<feature type="compositionally biased region" description="Polar residues" evidence="1">
    <location>
        <begin position="209"/>
        <end position="219"/>
    </location>
</feature>
<dbReference type="PROSITE" id="PS51411">
    <property type="entry name" value="PSP1_C"/>
    <property type="match status" value="1"/>
</dbReference>
<evidence type="ECO:0000256" key="1">
    <source>
        <dbReference type="SAM" id="MobiDB-lite"/>
    </source>
</evidence>
<protein>
    <submittedName>
        <fullName evidence="3">Related to suppressor protein PSP1</fullName>
    </submittedName>
</protein>
<dbReference type="Pfam" id="PF04468">
    <property type="entry name" value="PSP1"/>
    <property type="match status" value="1"/>
</dbReference>
<evidence type="ECO:0000313" key="4">
    <source>
        <dbReference type="Proteomes" id="UP000007148"/>
    </source>
</evidence>
<dbReference type="HOGENOM" id="CLU_013752_0_0_1"/>
<dbReference type="Proteomes" id="UP000007148">
    <property type="component" value="Unassembled WGS sequence"/>
</dbReference>
<proteinExistence type="predicted"/>
<organism evidence="3 4">
    <name type="scientific">Serendipita indica (strain DSM 11827)</name>
    <name type="common">Root endophyte fungus</name>
    <name type="synonym">Piriformospora indica</name>
    <dbReference type="NCBI Taxonomy" id="1109443"/>
    <lineage>
        <taxon>Eukaryota</taxon>
        <taxon>Fungi</taxon>
        <taxon>Dikarya</taxon>
        <taxon>Basidiomycota</taxon>
        <taxon>Agaricomycotina</taxon>
        <taxon>Agaricomycetes</taxon>
        <taxon>Sebacinales</taxon>
        <taxon>Serendipitaceae</taxon>
        <taxon>Serendipita</taxon>
    </lineage>
</organism>
<name>G4TBA1_SERID</name>
<feature type="region of interest" description="Disordered" evidence="1">
    <location>
        <begin position="1"/>
        <end position="110"/>
    </location>
</feature>
<evidence type="ECO:0000259" key="2">
    <source>
        <dbReference type="PROSITE" id="PS51411"/>
    </source>
</evidence>
<feature type="compositionally biased region" description="Polar residues" evidence="1">
    <location>
        <begin position="77"/>
        <end position="89"/>
    </location>
</feature>
<dbReference type="InterPro" id="IPR007557">
    <property type="entry name" value="PSP1_C"/>
</dbReference>
<gene>
    <name evidence="3" type="ORF">PIIN_02466</name>
</gene>
<accession>G4TBA1</accession>
<feature type="region of interest" description="Disordered" evidence="1">
    <location>
        <begin position="354"/>
        <end position="389"/>
    </location>
</feature>
<dbReference type="NCBIfam" id="NF041131">
    <property type="entry name" value="RicT_YaaT_fam"/>
    <property type="match status" value="1"/>
</dbReference>
<dbReference type="InterPro" id="IPR047767">
    <property type="entry name" value="PSP1-like"/>
</dbReference>
<dbReference type="eggNOG" id="KOG4679">
    <property type="taxonomic scope" value="Eukaryota"/>
</dbReference>
<dbReference type="EMBL" id="CAFZ01000036">
    <property type="protein sequence ID" value="CCA68601.1"/>
    <property type="molecule type" value="Genomic_DNA"/>
</dbReference>
<reference evidence="3 4" key="1">
    <citation type="journal article" date="2011" name="PLoS Pathog.">
        <title>Endophytic Life Strategies Decoded by Genome and Transcriptome Analyses of the Mutualistic Root Symbiont Piriformospora indica.</title>
        <authorList>
            <person name="Zuccaro A."/>
            <person name="Lahrmann U."/>
            <person name="Guldener U."/>
            <person name="Langen G."/>
            <person name="Pfiffi S."/>
            <person name="Biedenkopf D."/>
            <person name="Wong P."/>
            <person name="Samans B."/>
            <person name="Grimm C."/>
            <person name="Basiewicz M."/>
            <person name="Murat C."/>
            <person name="Martin F."/>
            <person name="Kogel K.H."/>
        </authorList>
    </citation>
    <scope>NUCLEOTIDE SEQUENCE [LARGE SCALE GENOMIC DNA]</scope>
    <source>
        <strain evidence="3 4">DSM 11827</strain>
    </source>
</reference>
<evidence type="ECO:0000313" key="3">
    <source>
        <dbReference type="EMBL" id="CCA68601.1"/>
    </source>
</evidence>
<keyword evidence="4" id="KW-1185">Reference proteome</keyword>
<dbReference type="PANTHER" id="PTHR43830">
    <property type="entry name" value="PROTEIN PSP1"/>
    <property type="match status" value="1"/>
</dbReference>
<dbReference type="GO" id="GO:0005737">
    <property type="term" value="C:cytoplasm"/>
    <property type="evidence" value="ECO:0007669"/>
    <property type="project" value="TreeGrafter"/>
</dbReference>
<feature type="domain" description="PSP1 C-terminal" evidence="2">
    <location>
        <begin position="535"/>
        <end position="620"/>
    </location>
</feature>